<dbReference type="CDD" id="cd05327">
    <property type="entry name" value="retinol-DH_like_SDR_c_like"/>
    <property type="match status" value="1"/>
</dbReference>
<dbReference type="Proteomes" id="UP000187172">
    <property type="component" value="Unassembled WGS sequence"/>
</dbReference>
<dbReference type="Gene3D" id="3.40.50.720">
    <property type="entry name" value="NAD(P)-binding Rossmann-like Domain"/>
    <property type="match status" value="1"/>
</dbReference>
<keyword evidence="3" id="KW-1185">Reference proteome</keyword>
<dbReference type="AlphaFoldDB" id="A0A1R1DXB5"/>
<name>A0A1R1DXB5_9BACL</name>
<evidence type="ECO:0000256" key="1">
    <source>
        <dbReference type="ARBA" id="ARBA00023002"/>
    </source>
</evidence>
<dbReference type="EMBL" id="MRTP01000027">
    <property type="protein sequence ID" value="OMF44234.1"/>
    <property type="molecule type" value="Genomic_DNA"/>
</dbReference>
<dbReference type="STRING" id="297318.BK138_35000"/>
<protein>
    <submittedName>
        <fullName evidence="2">Short-chain dehydrogenase</fullName>
    </submittedName>
</protein>
<dbReference type="PANTHER" id="PTHR43157:SF31">
    <property type="entry name" value="PHOSPHATIDYLINOSITOL-GLYCAN BIOSYNTHESIS CLASS F PROTEIN"/>
    <property type="match status" value="1"/>
</dbReference>
<dbReference type="GO" id="GO:0016491">
    <property type="term" value="F:oxidoreductase activity"/>
    <property type="evidence" value="ECO:0007669"/>
    <property type="project" value="UniProtKB-KW"/>
</dbReference>
<reference evidence="2 3" key="1">
    <citation type="submission" date="2016-11" db="EMBL/GenBank/DDBJ databases">
        <title>Paenibacillus species isolates.</title>
        <authorList>
            <person name="Beno S.M."/>
        </authorList>
    </citation>
    <scope>NUCLEOTIDE SEQUENCE [LARGE SCALE GENOMIC DNA]</scope>
    <source>
        <strain evidence="2 3">FSL R5-0378</strain>
    </source>
</reference>
<organism evidence="2 3">
    <name type="scientific">Paenibacillus rhizosphaerae</name>
    <dbReference type="NCBI Taxonomy" id="297318"/>
    <lineage>
        <taxon>Bacteria</taxon>
        <taxon>Bacillati</taxon>
        <taxon>Bacillota</taxon>
        <taxon>Bacilli</taxon>
        <taxon>Bacillales</taxon>
        <taxon>Paenibacillaceae</taxon>
        <taxon>Paenibacillus</taxon>
    </lineage>
</organism>
<evidence type="ECO:0000313" key="2">
    <source>
        <dbReference type="EMBL" id="OMF44234.1"/>
    </source>
</evidence>
<dbReference type="RefSeq" id="WP_076177006.1">
    <property type="nucleotide sequence ID" value="NZ_MRTP01000027.1"/>
</dbReference>
<dbReference type="PANTHER" id="PTHR43157">
    <property type="entry name" value="PHOSPHATIDYLINOSITOL-GLYCAN BIOSYNTHESIS CLASS F PROTEIN-RELATED"/>
    <property type="match status" value="1"/>
</dbReference>
<dbReference type="InterPro" id="IPR036291">
    <property type="entry name" value="NAD(P)-bd_dom_sf"/>
</dbReference>
<accession>A0A1R1DXB5</accession>
<proteinExistence type="predicted"/>
<comment type="caution">
    <text evidence="2">The sequence shown here is derived from an EMBL/GenBank/DDBJ whole genome shotgun (WGS) entry which is preliminary data.</text>
</comment>
<dbReference type="PRINTS" id="PR00081">
    <property type="entry name" value="GDHRDH"/>
</dbReference>
<dbReference type="SUPFAM" id="SSF51735">
    <property type="entry name" value="NAD(P)-binding Rossmann-fold domains"/>
    <property type="match status" value="1"/>
</dbReference>
<keyword evidence="1" id="KW-0560">Oxidoreductase</keyword>
<sequence length="311" mass="33603">MNNTVRFNNSRTLEGKYIVITGATSGIGYAAAKALVLRGAKLGIVARSRSKAAELSAELGKMTNGEAQVDCFIADMSSQQDIRRAAAEILNRVPRIDRLINNAGTMFVKKKLSEDGLEMTWAVNHLGPFLLTSLLLDRLIASGDARIITTSSHGHKMARRGIDFNDMNGDRLYSGLKALLGGANLRYGQSKLANILFTAELARRLNGTGVTAHCFDPGLVATNFNQDNGGLARLTMACMKPFSRTPEQGAQTLVWLAESSELLLKSGGYYADMKLQTPSNAARDEAGASRLWQVSEEQTGLLAGPGLRRIQ</sequence>
<dbReference type="InterPro" id="IPR002347">
    <property type="entry name" value="SDR_fam"/>
</dbReference>
<dbReference type="Pfam" id="PF00106">
    <property type="entry name" value="adh_short"/>
    <property type="match status" value="1"/>
</dbReference>
<evidence type="ECO:0000313" key="3">
    <source>
        <dbReference type="Proteomes" id="UP000187172"/>
    </source>
</evidence>
<gene>
    <name evidence="2" type="ORF">BK138_35000</name>
</gene>